<dbReference type="FunFam" id="3.40.50.20:FF:000010">
    <property type="entry name" value="Propionyl-CoA carboxylase subunit alpha"/>
    <property type="match status" value="1"/>
</dbReference>
<accession>A0A941IUN3</accession>
<dbReference type="PROSITE" id="PS50968">
    <property type="entry name" value="BIOTINYL_LIPOYL"/>
    <property type="match status" value="1"/>
</dbReference>
<dbReference type="SUPFAM" id="SSF56059">
    <property type="entry name" value="Glutathione synthetase ATP-binding domain-like"/>
    <property type="match status" value="1"/>
</dbReference>
<dbReference type="AlphaFoldDB" id="A0A941IUN3"/>
<dbReference type="SUPFAM" id="SSF52440">
    <property type="entry name" value="PreATP-grasp domain"/>
    <property type="match status" value="1"/>
</dbReference>
<comment type="caution">
    <text evidence="12">The sequence shown here is derived from an EMBL/GenBank/DDBJ whole genome shotgun (WGS) entry which is preliminary data.</text>
</comment>
<dbReference type="GO" id="GO:0004075">
    <property type="term" value="F:biotin carboxylase activity"/>
    <property type="evidence" value="ECO:0007669"/>
    <property type="project" value="UniProtKB-EC"/>
</dbReference>
<evidence type="ECO:0000259" key="10">
    <source>
        <dbReference type="PROSITE" id="PS50975"/>
    </source>
</evidence>
<evidence type="ECO:0000256" key="2">
    <source>
        <dbReference type="ARBA" id="ARBA00022598"/>
    </source>
</evidence>
<dbReference type="InterPro" id="IPR050856">
    <property type="entry name" value="Biotin_carboxylase_complex"/>
</dbReference>
<dbReference type="SUPFAM" id="SSF51230">
    <property type="entry name" value="Single hybrid motif"/>
    <property type="match status" value="1"/>
</dbReference>
<keyword evidence="2" id="KW-0436">Ligase</keyword>
<evidence type="ECO:0000313" key="12">
    <source>
        <dbReference type="EMBL" id="MBR7837763.1"/>
    </source>
</evidence>
<dbReference type="SMART" id="SM00878">
    <property type="entry name" value="Biotin_carb_C"/>
    <property type="match status" value="1"/>
</dbReference>
<dbReference type="PANTHER" id="PTHR18866:SF126">
    <property type="entry name" value="BIOTIN CARBOXYLASE"/>
    <property type="match status" value="1"/>
</dbReference>
<dbReference type="PROSITE" id="PS00188">
    <property type="entry name" value="BIOTIN"/>
    <property type="match status" value="1"/>
</dbReference>
<dbReference type="InterPro" id="IPR005482">
    <property type="entry name" value="Biotin_COase_C"/>
</dbReference>
<gene>
    <name evidence="12" type="ORF">KDL01_31095</name>
</gene>
<dbReference type="InterPro" id="IPR001882">
    <property type="entry name" value="Biotin_BS"/>
</dbReference>
<keyword evidence="13" id="KW-1185">Reference proteome</keyword>
<evidence type="ECO:0000256" key="4">
    <source>
        <dbReference type="ARBA" id="ARBA00022840"/>
    </source>
</evidence>
<dbReference type="InterPro" id="IPR011761">
    <property type="entry name" value="ATP-grasp"/>
</dbReference>
<dbReference type="PROSITE" id="PS00867">
    <property type="entry name" value="CPSASE_2"/>
    <property type="match status" value="1"/>
</dbReference>
<dbReference type="GO" id="GO:0046872">
    <property type="term" value="F:metal ion binding"/>
    <property type="evidence" value="ECO:0007669"/>
    <property type="project" value="InterPro"/>
</dbReference>
<dbReference type="CDD" id="cd06850">
    <property type="entry name" value="biotinyl_domain"/>
    <property type="match status" value="1"/>
</dbReference>
<evidence type="ECO:0000313" key="13">
    <source>
        <dbReference type="Proteomes" id="UP000675781"/>
    </source>
</evidence>
<dbReference type="Gene3D" id="3.30.470.20">
    <property type="entry name" value="ATP-grasp fold, B domain"/>
    <property type="match status" value="1"/>
</dbReference>
<keyword evidence="5" id="KW-0092">Biotin</keyword>
<protein>
    <submittedName>
        <fullName evidence="12">ATP-grasp domain-containing protein</fullName>
    </submittedName>
</protein>
<dbReference type="InterPro" id="IPR016185">
    <property type="entry name" value="PreATP-grasp_dom_sf"/>
</dbReference>
<sequence length="564" mass="59198">MTNSQNAPVTTILVANRGEIALRVIRTARAMGLRTVAVYSDADAASPHVRAADAAVRLGPAPAAESYLDVAAVLEAARVAGADAVHPGYGFLSENAGFAEACHAAGLVFVGPPAAVISALGRKDAARELAERAQVPVLRAYEPGAVPAEVFPVLVKAASGGGGKGMRIVRDPAELPDALAAAGREALSAFGDGTVLVERYLEHGRHVEVQILADTHGTVLHLGERDCSVQRRHQKVVEESPAPTISPALRERLLEAAVRLCREVGYVNAGTVEFIVSGEEFFFLEVNTRLQVEHSVTELVTGLDLVELQIRVARGEPLPELSARPDGHAIEVRVYAEDAEHGFLPQAGTAEHVRWPVPGDAGALRVDTALRGGGEVTAYYDPMVAKITAHGRDREAARLALLAALAETEISGLITNLPFLRTLLGSAEFADAALDTSWLDTHPDLPFHPRLRPDGPSPFDARDGWRLGAPPAPARAETGLPGGPGDAEAEADGTVRAPMPGTVLAVKASVGQRVTAGEPLGVLEAMKMEHTLTAPCDGLVTEVGAAVGEQVPLGHRLFHVEVGS</sequence>
<dbReference type="InterPro" id="IPR005479">
    <property type="entry name" value="CPAse_ATP-bd"/>
</dbReference>
<dbReference type="PROSITE" id="PS00866">
    <property type="entry name" value="CPSASE_1"/>
    <property type="match status" value="1"/>
</dbReference>
<dbReference type="EMBL" id="JAGSOG010000228">
    <property type="protein sequence ID" value="MBR7837763.1"/>
    <property type="molecule type" value="Genomic_DNA"/>
</dbReference>
<dbReference type="InterPro" id="IPR011764">
    <property type="entry name" value="Biotin_carboxylation_dom"/>
</dbReference>
<dbReference type="Pfam" id="PF00289">
    <property type="entry name" value="Biotin_carb_N"/>
    <property type="match status" value="1"/>
</dbReference>
<dbReference type="RefSeq" id="WP_212532230.1">
    <property type="nucleotide sequence ID" value="NZ_JAGSOG010000228.1"/>
</dbReference>
<evidence type="ECO:0000256" key="1">
    <source>
        <dbReference type="ARBA" id="ARBA00001953"/>
    </source>
</evidence>
<evidence type="ECO:0000256" key="6">
    <source>
        <dbReference type="ARBA" id="ARBA00048501"/>
    </source>
</evidence>
<dbReference type="Pfam" id="PF02786">
    <property type="entry name" value="CPSase_L_D2"/>
    <property type="match status" value="1"/>
</dbReference>
<evidence type="ECO:0000256" key="5">
    <source>
        <dbReference type="ARBA" id="ARBA00023267"/>
    </source>
</evidence>
<feature type="domain" description="ATP-grasp" evidence="10">
    <location>
        <begin position="114"/>
        <end position="314"/>
    </location>
</feature>
<evidence type="ECO:0000256" key="7">
    <source>
        <dbReference type="PROSITE-ProRule" id="PRU00409"/>
    </source>
</evidence>
<evidence type="ECO:0000256" key="8">
    <source>
        <dbReference type="SAM" id="MobiDB-lite"/>
    </source>
</evidence>
<keyword evidence="3 7" id="KW-0547">Nucleotide-binding</keyword>
<dbReference type="GO" id="GO:0005524">
    <property type="term" value="F:ATP binding"/>
    <property type="evidence" value="ECO:0007669"/>
    <property type="project" value="UniProtKB-UniRule"/>
</dbReference>
<comment type="cofactor">
    <cofactor evidence="1">
        <name>biotin</name>
        <dbReference type="ChEBI" id="CHEBI:57586"/>
    </cofactor>
</comment>
<comment type="catalytic activity">
    <reaction evidence="6">
        <text>N(6)-biotinyl-L-lysyl-[protein] + hydrogencarbonate + ATP = N(6)-carboxybiotinyl-L-lysyl-[protein] + ADP + phosphate + H(+)</text>
        <dbReference type="Rhea" id="RHEA:13501"/>
        <dbReference type="Rhea" id="RHEA-COMP:10505"/>
        <dbReference type="Rhea" id="RHEA-COMP:10506"/>
        <dbReference type="ChEBI" id="CHEBI:15378"/>
        <dbReference type="ChEBI" id="CHEBI:17544"/>
        <dbReference type="ChEBI" id="CHEBI:30616"/>
        <dbReference type="ChEBI" id="CHEBI:43474"/>
        <dbReference type="ChEBI" id="CHEBI:83144"/>
        <dbReference type="ChEBI" id="CHEBI:83145"/>
        <dbReference type="ChEBI" id="CHEBI:456216"/>
        <dbReference type="EC" id="6.3.4.14"/>
    </reaction>
    <physiologicalReaction direction="left-to-right" evidence="6">
        <dbReference type="Rhea" id="RHEA:13502"/>
    </physiologicalReaction>
</comment>
<name>A0A941IUN3_9ACTN</name>
<evidence type="ECO:0000259" key="11">
    <source>
        <dbReference type="PROSITE" id="PS50979"/>
    </source>
</evidence>
<dbReference type="InterPro" id="IPR011053">
    <property type="entry name" value="Single_hybrid_motif"/>
</dbReference>
<dbReference type="FunFam" id="2.40.50.100:FF:000003">
    <property type="entry name" value="Acetyl-CoA carboxylase biotin carboxyl carrier protein"/>
    <property type="match status" value="1"/>
</dbReference>
<proteinExistence type="predicted"/>
<dbReference type="PROSITE" id="PS50979">
    <property type="entry name" value="BC"/>
    <property type="match status" value="1"/>
</dbReference>
<organism evidence="12 13">
    <name type="scientific">Actinospica durhamensis</name>
    <dbReference type="NCBI Taxonomy" id="1508375"/>
    <lineage>
        <taxon>Bacteria</taxon>
        <taxon>Bacillati</taxon>
        <taxon>Actinomycetota</taxon>
        <taxon>Actinomycetes</taxon>
        <taxon>Catenulisporales</taxon>
        <taxon>Actinospicaceae</taxon>
        <taxon>Actinospica</taxon>
    </lineage>
</organism>
<dbReference type="SUPFAM" id="SSF51246">
    <property type="entry name" value="Rudiment single hybrid motif"/>
    <property type="match status" value="1"/>
</dbReference>
<dbReference type="Proteomes" id="UP000675781">
    <property type="component" value="Unassembled WGS sequence"/>
</dbReference>
<dbReference type="Gene3D" id="2.40.50.100">
    <property type="match status" value="1"/>
</dbReference>
<evidence type="ECO:0000259" key="9">
    <source>
        <dbReference type="PROSITE" id="PS50968"/>
    </source>
</evidence>
<feature type="domain" description="Lipoyl-binding" evidence="9">
    <location>
        <begin position="486"/>
        <end position="561"/>
    </location>
</feature>
<feature type="region of interest" description="Disordered" evidence="8">
    <location>
        <begin position="449"/>
        <end position="487"/>
    </location>
</feature>
<dbReference type="PANTHER" id="PTHR18866">
    <property type="entry name" value="CARBOXYLASE:PYRUVATE/ACETYL-COA/PROPIONYL-COA CARBOXYLASE"/>
    <property type="match status" value="1"/>
</dbReference>
<dbReference type="InterPro" id="IPR000089">
    <property type="entry name" value="Biotin_lipoyl"/>
</dbReference>
<dbReference type="Pfam" id="PF02785">
    <property type="entry name" value="Biotin_carb_C"/>
    <property type="match status" value="1"/>
</dbReference>
<dbReference type="InterPro" id="IPR005481">
    <property type="entry name" value="BC-like_N"/>
</dbReference>
<dbReference type="InterPro" id="IPR011054">
    <property type="entry name" value="Rudment_hybrid_motif"/>
</dbReference>
<keyword evidence="4 7" id="KW-0067">ATP-binding</keyword>
<dbReference type="Pfam" id="PF00364">
    <property type="entry name" value="Biotin_lipoyl"/>
    <property type="match status" value="1"/>
</dbReference>
<dbReference type="PROSITE" id="PS50975">
    <property type="entry name" value="ATP_GRASP"/>
    <property type="match status" value="1"/>
</dbReference>
<reference evidence="12" key="1">
    <citation type="submission" date="2021-04" db="EMBL/GenBank/DDBJ databases">
        <title>Genome based classification of Actinospica acidithermotolerans sp. nov., an actinobacterium isolated from an Indonesian hot spring.</title>
        <authorList>
            <person name="Kusuma A.B."/>
            <person name="Putra K.E."/>
            <person name="Nafisah S."/>
            <person name="Loh J."/>
            <person name="Nouioui I."/>
            <person name="Goodfellow M."/>
        </authorList>
    </citation>
    <scope>NUCLEOTIDE SEQUENCE</scope>
    <source>
        <strain evidence="12">CSCA 57</strain>
    </source>
</reference>
<feature type="domain" description="Biotin carboxylation" evidence="11">
    <location>
        <begin position="8"/>
        <end position="444"/>
    </location>
</feature>
<evidence type="ECO:0000256" key="3">
    <source>
        <dbReference type="ARBA" id="ARBA00022741"/>
    </source>
</evidence>